<dbReference type="RefSeq" id="WP_252838945.1">
    <property type="nucleotide sequence ID" value="NZ_JAJJVQ010000011.1"/>
</dbReference>
<dbReference type="EMBL" id="JAJJVQ010000011">
    <property type="protein sequence ID" value="MCO5784202.1"/>
    <property type="molecule type" value="Genomic_DNA"/>
</dbReference>
<name>A0ABT1BEA8_9ENTR</name>
<evidence type="ECO:0000256" key="1">
    <source>
        <dbReference type="SAM" id="MobiDB-lite"/>
    </source>
</evidence>
<feature type="compositionally biased region" description="Basic and acidic residues" evidence="1">
    <location>
        <begin position="89"/>
        <end position="100"/>
    </location>
</feature>
<sequence>MTTRRCYDQPSARERTSDGSPEAGGEDEHTRHGGTTWHHLSVGGFIAGMVKAAHPFTDAASVMLTLRQPGMETRCPAGAGQRQRSWLGAKHDSPGSRREVALSYGL</sequence>
<keyword evidence="3" id="KW-1185">Reference proteome</keyword>
<comment type="caution">
    <text evidence="2">The sequence shown here is derived from an EMBL/GenBank/DDBJ whole genome shotgun (WGS) entry which is preliminary data.</text>
</comment>
<organism evidence="2 3">
    <name type="scientific">Citrobacter meridianamericanus</name>
    <dbReference type="NCBI Taxonomy" id="2894201"/>
    <lineage>
        <taxon>Bacteria</taxon>
        <taxon>Pseudomonadati</taxon>
        <taxon>Pseudomonadota</taxon>
        <taxon>Gammaproteobacteria</taxon>
        <taxon>Enterobacterales</taxon>
        <taxon>Enterobacteriaceae</taxon>
        <taxon>Citrobacter</taxon>
    </lineage>
</organism>
<reference evidence="2" key="1">
    <citation type="submission" date="2021-11" db="EMBL/GenBank/DDBJ databases">
        <title>Citrobacter meridianamericanus sp. nov. isolated from soil.</title>
        <authorList>
            <person name="Furlan J.P.R."/>
            <person name="Stehling E.G."/>
        </authorList>
    </citation>
    <scope>NUCLEOTIDE SEQUENCE</scope>
    <source>
        <strain evidence="2">BR102</strain>
    </source>
</reference>
<evidence type="ECO:0000313" key="3">
    <source>
        <dbReference type="Proteomes" id="UP001139290"/>
    </source>
</evidence>
<proteinExistence type="predicted"/>
<protein>
    <submittedName>
        <fullName evidence="2">Uncharacterized protein</fullName>
    </submittedName>
</protein>
<feature type="region of interest" description="Disordered" evidence="1">
    <location>
        <begin position="74"/>
        <end position="106"/>
    </location>
</feature>
<feature type="compositionally biased region" description="Basic and acidic residues" evidence="1">
    <location>
        <begin position="1"/>
        <end position="17"/>
    </location>
</feature>
<dbReference type="Proteomes" id="UP001139290">
    <property type="component" value="Unassembled WGS sequence"/>
</dbReference>
<gene>
    <name evidence="2" type="ORF">LOD26_23210</name>
</gene>
<feature type="region of interest" description="Disordered" evidence="1">
    <location>
        <begin position="1"/>
        <end position="36"/>
    </location>
</feature>
<evidence type="ECO:0000313" key="2">
    <source>
        <dbReference type="EMBL" id="MCO5784202.1"/>
    </source>
</evidence>
<accession>A0ABT1BEA8</accession>